<reference evidence="1 2" key="1">
    <citation type="submission" date="2021-06" db="EMBL/GenBank/DDBJ databases">
        <title>Caerostris extrusa draft genome.</title>
        <authorList>
            <person name="Kono N."/>
            <person name="Arakawa K."/>
        </authorList>
    </citation>
    <scope>NUCLEOTIDE SEQUENCE [LARGE SCALE GENOMIC DNA]</scope>
</reference>
<proteinExistence type="predicted"/>
<dbReference type="Proteomes" id="UP001054945">
    <property type="component" value="Unassembled WGS sequence"/>
</dbReference>
<gene>
    <name evidence="1" type="ORF">CEXT_545411</name>
</gene>
<organism evidence="1 2">
    <name type="scientific">Caerostris extrusa</name>
    <name type="common">Bark spider</name>
    <name type="synonym">Caerostris bankana</name>
    <dbReference type="NCBI Taxonomy" id="172846"/>
    <lineage>
        <taxon>Eukaryota</taxon>
        <taxon>Metazoa</taxon>
        <taxon>Ecdysozoa</taxon>
        <taxon>Arthropoda</taxon>
        <taxon>Chelicerata</taxon>
        <taxon>Arachnida</taxon>
        <taxon>Araneae</taxon>
        <taxon>Araneomorphae</taxon>
        <taxon>Entelegynae</taxon>
        <taxon>Araneoidea</taxon>
        <taxon>Araneidae</taxon>
        <taxon>Caerostris</taxon>
    </lineage>
</organism>
<protein>
    <submittedName>
        <fullName evidence="1">Uncharacterized protein</fullName>
    </submittedName>
</protein>
<sequence length="91" mass="10224">MIMMACHYDDVLEASQMMSRNSEAIQSRHFAGSTLGCYLFCGGVFKLPIHQRLVRKTIRRCRDKTAMLPVLGGRLLSEASEFVEDEALDGI</sequence>
<evidence type="ECO:0000313" key="2">
    <source>
        <dbReference type="Proteomes" id="UP001054945"/>
    </source>
</evidence>
<keyword evidence="2" id="KW-1185">Reference proteome</keyword>
<dbReference type="AlphaFoldDB" id="A0AAV4QKI2"/>
<accession>A0AAV4QKI2</accession>
<name>A0AAV4QKI2_CAEEX</name>
<evidence type="ECO:0000313" key="1">
    <source>
        <dbReference type="EMBL" id="GIY09930.1"/>
    </source>
</evidence>
<comment type="caution">
    <text evidence="1">The sequence shown here is derived from an EMBL/GenBank/DDBJ whole genome shotgun (WGS) entry which is preliminary data.</text>
</comment>
<dbReference type="EMBL" id="BPLR01006446">
    <property type="protein sequence ID" value="GIY09930.1"/>
    <property type="molecule type" value="Genomic_DNA"/>
</dbReference>